<reference evidence="5 6" key="1">
    <citation type="submission" date="2018-08" db="EMBL/GenBank/DDBJ databases">
        <title>Mucilaginibacter sp. MYSH2.</title>
        <authorList>
            <person name="Seo T."/>
        </authorList>
    </citation>
    <scope>NUCLEOTIDE SEQUENCE [LARGE SCALE GENOMIC DNA]</scope>
    <source>
        <strain evidence="5 6">MYSH2</strain>
    </source>
</reference>
<sequence>MIIQPPLQINRAFPENYTEGELDFCKGEFTYQTEQLEILSLDKVFVDFNGRVYNRDFKVEERSLIEGQPFKRSGFLSRLKKLYLKNKRNLSQGDTYLHCFNAWSSNHYHWIVDFLPKLTLVIDELPNYVLLLPDSDYARQTGAKLLETFNLKPKRIEWIKPKQFVAAHNLKFIPPIVATGKTHDELMLKLRSRLRFDNPNPQERIYVTRRKAASRKVLNEDKVIELLQRYNFKTIAFEELSIEEQVKTMANTKVMISIHGAGITNSIFMPPSGSIIEFRRNKVYHNQCYWHLAKAIQLNYYYLFGAPDGEGVIEGPQGVNLTIPLDKLEEIAKVICH</sequence>
<name>A0A372NPU7_9SPHI</name>
<evidence type="ECO:0000256" key="3">
    <source>
        <dbReference type="ARBA" id="ARBA00023180"/>
    </source>
</evidence>
<dbReference type="AlphaFoldDB" id="A0A372NPU7"/>
<dbReference type="OrthoDB" id="1156086at2"/>
<dbReference type="InterPro" id="IPR049625">
    <property type="entry name" value="Glyco_transf_61_cat"/>
</dbReference>
<comment type="caution">
    <text evidence="5">The sequence shown here is derived from an EMBL/GenBank/DDBJ whole genome shotgun (WGS) entry which is preliminary data.</text>
</comment>
<evidence type="ECO:0000313" key="5">
    <source>
        <dbReference type="EMBL" id="RFZ90395.1"/>
    </source>
</evidence>
<feature type="domain" description="Glycosyltransferase 61 catalytic" evidence="4">
    <location>
        <begin position="108"/>
        <end position="276"/>
    </location>
</feature>
<evidence type="ECO:0000256" key="2">
    <source>
        <dbReference type="ARBA" id="ARBA00022679"/>
    </source>
</evidence>
<keyword evidence="6" id="KW-1185">Reference proteome</keyword>
<organism evidence="5 6">
    <name type="scientific">Mucilaginibacter conchicola</name>
    <dbReference type="NCBI Taxonomy" id="2303333"/>
    <lineage>
        <taxon>Bacteria</taxon>
        <taxon>Pseudomonadati</taxon>
        <taxon>Bacteroidota</taxon>
        <taxon>Sphingobacteriia</taxon>
        <taxon>Sphingobacteriales</taxon>
        <taxon>Sphingobacteriaceae</taxon>
        <taxon>Mucilaginibacter</taxon>
    </lineage>
</organism>
<protein>
    <submittedName>
        <fullName evidence="5">Glycosyltransferase family 61 protein</fullName>
    </submittedName>
</protein>
<gene>
    <name evidence="5" type="ORF">D0C36_21625</name>
</gene>
<dbReference type="Proteomes" id="UP000264217">
    <property type="component" value="Unassembled WGS sequence"/>
</dbReference>
<dbReference type="InterPro" id="IPR007657">
    <property type="entry name" value="Glycosyltransferase_61"/>
</dbReference>
<accession>A0A372NPU7</accession>
<evidence type="ECO:0000313" key="6">
    <source>
        <dbReference type="Proteomes" id="UP000264217"/>
    </source>
</evidence>
<keyword evidence="2 5" id="KW-0808">Transferase</keyword>
<keyword evidence="3" id="KW-0325">Glycoprotein</keyword>
<evidence type="ECO:0000256" key="1">
    <source>
        <dbReference type="ARBA" id="ARBA00022676"/>
    </source>
</evidence>
<dbReference type="Pfam" id="PF04577">
    <property type="entry name" value="Glyco_transf_61"/>
    <property type="match status" value="1"/>
</dbReference>
<dbReference type="EMBL" id="QWDC01000004">
    <property type="protein sequence ID" value="RFZ90395.1"/>
    <property type="molecule type" value="Genomic_DNA"/>
</dbReference>
<dbReference type="GO" id="GO:0016757">
    <property type="term" value="F:glycosyltransferase activity"/>
    <property type="evidence" value="ECO:0007669"/>
    <property type="project" value="UniProtKB-KW"/>
</dbReference>
<keyword evidence="1" id="KW-0328">Glycosyltransferase</keyword>
<dbReference type="RefSeq" id="WP_117393808.1">
    <property type="nucleotide sequence ID" value="NZ_QWDC01000004.1"/>
</dbReference>
<evidence type="ECO:0000259" key="4">
    <source>
        <dbReference type="Pfam" id="PF04577"/>
    </source>
</evidence>
<proteinExistence type="predicted"/>
<dbReference type="PANTHER" id="PTHR20961">
    <property type="entry name" value="GLYCOSYLTRANSFERASE"/>
    <property type="match status" value="1"/>
</dbReference>